<comment type="caution">
    <text evidence="8">The sequence shown here is derived from an EMBL/GenBank/DDBJ whole genome shotgun (WGS) entry which is preliminary data.</text>
</comment>
<evidence type="ECO:0000256" key="4">
    <source>
        <dbReference type="ARBA" id="ARBA00035104"/>
    </source>
</evidence>
<evidence type="ECO:0000256" key="3">
    <source>
        <dbReference type="ARBA" id="ARBA00023274"/>
    </source>
</evidence>
<feature type="region of interest" description="Disordered" evidence="7">
    <location>
        <begin position="99"/>
        <end position="162"/>
    </location>
</feature>
<evidence type="ECO:0000313" key="9">
    <source>
        <dbReference type="Proteomes" id="UP000536262"/>
    </source>
</evidence>
<dbReference type="Gene3D" id="3.30.70.60">
    <property type="match status" value="1"/>
</dbReference>
<comment type="similarity">
    <text evidence="1 6">Belongs to the bacterial ribosomal protein bS6 family.</text>
</comment>
<dbReference type="HAMAP" id="MF_00360">
    <property type="entry name" value="Ribosomal_bS6"/>
    <property type="match status" value="1"/>
</dbReference>
<evidence type="ECO:0000256" key="5">
    <source>
        <dbReference type="ARBA" id="ARBA00035294"/>
    </source>
</evidence>
<dbReference type="GO" id="GO:0070181">
    <property type="term" value="F:small ribosomal subunit rRNA binding"/>
    <property type="evidence" value="ECO:0007669"/>
    <property type="project" value="TreeGrafter"/>
</dbReference>
<keyword evidence="3 6" id="KW-0687">Ribonucleoprotein</keyword>
<organism evidence="8 9">
    <name type="scientific">Aminobacter aganoensis</name>
    <dbReference type="NCBI Taxonomy" id="83264"/>
    <lineage>
        <taxon>Bacteria</taxon>
        <taxon>Pseudomonadati</taxon>
        <taxon>Pseudomonadota</taxon>
        <taxon>Alphaproteobacteria</taxon>
        <taxon>Hyphomicrobiales</taxon>
        <taxon>Phyllobacteriaceae</taxon>
        <taxon>Aminobacter</taxon>
    </lineage>
</organism>
<dbReference type="GO" id="GO:0022627">
    <property type="term" value="C:cytosolic small ribosomal subunit"/>
    <property type="evidence" value="ECO:0007669"/>
    <property type="project" value="TreeGrafter"/>
</dbReference>
<dbReference type="Pfam" id="PF01250">
    <property type="entry name" value="Ribosomal_S6"/>
    <property type="match status" value="1"/>
</dbReference>
<evidence type="ECO:0000256" key="7">
    <source>
        <dbReference type="SAM" id="MobiDB-lite"/>
    </source>
</evidence>
<keyword evidence="6" id="KW-0699">rRNA-binding</keyword>
<dbReference type="RefSeq" id="WP_055978672.1">
    <property type="nucleotide sequence ID" value="NZ_BAABEG010000001.1"/>
</dbReference>
<dbReference type="EMBL" id="JACHOU010000002">
    <property type="protein sequence ID" value="MBB6353252.1"/>
    <property type="molecule type" value="Genomic_DNA"/>
</dbReference>
<evidence type="ECO:0000256" key="2">
    <source>
        <dbReference type="ARBA" id="ARBA00022980"/>
    </source>
</evidence>
<dbReference type="PANTHER" id="PTHR21011:SF1">
    <property type="entry name" value="SMALL RIBOSOMAL SUBUNIT PROTEIN BS6M"/>
    <property type="match status" value="1"/>
</dbReference>
<dbReference type="AlphaFoldDB" id="A0A7X0F552"/>
<dbReference type="PANTHER" id="PTHR21011">
    <property type="entry name" value="MITOCHONDRIAL 28S RIBOSOMAL PROTEIN S6"/>
    <property type="match status" value="1"/>
</dbReference>
<proteinExistence type="inferred from homology"/>
<keyword evidence="2 6" id="KW-0689">Ribosomal protein</keyword>
<dbReference type="CDD" id="cd00473">
    <property type="entry name" value="bS6"/>
    <property type="match status" value="1"/>
</dbReference>
<accession>A0A7X0F552</accession>
<comment type="function">
    <text evidence="4 6">Binds together with bS18 to 16S ribosomal RNA.</text>
</comment>
<dbReference type="NCBIfam" id="TIGR00166">
    <property type="entry name" value="S6"/>
    <property type="match status" value="1"/>
</dbReference>
<keyword evidence="6" id="KW-0694">RNA-binding</keyword>
<protein>
    <recommendedName>
        <fullName evidence="5 6">Small ribosomal subunit protein bS6</fullName>
    </recommendedName>
</protein>
<dbReference type="Proteomes" id="UP000536262">
    <property type="component" value="Unassembled WGS sequence"/>
</dbReference>
<evidence type="ECO:0000256" key="1">
    <source>
        <dbReference type="ARBA" id="ARBA00009512"/>
    </source>
</evidence>
<reference evidence="8 9" key="1">
    <citation type="submission" date="2020-08" db="EMBL/GenBank/DDBJ databases">
        <title>Genomic Encyclopedia of Type Strains, Phase IV (KMG-IV): sequencing the most valuable type-strain genomes for metagenomic binning, comparative biology and taxonomic classification.</title>
        <authorList>
            <person name="Goeker M."/>
        </authorList>
    </citation>
    <scope>NUCLEOTIDE SEQUENCE [LARGE SCALE GENOMIC DNA]</scope>
    <source>
        <strain evidence="8 9">DSM 7051</strain>
    </source>
</reference>
<gene>
    <name evidence="6" type="primary">rpsF</name>
    <name evidence="8" type="ORF">GGR00_001020</name>
</gene>
<name>A0A7X0F552_9HYPH</name>
<sequence>MALYEHVFLARQDLSQQQVDALVEHYKGIITEAGGSVGRVENWGLKSLTYRINKNRKAYYTLMDITAPSAAVKEVERQQGLSEDVLRFLTVKVEAHEEGVSAMMQKREERSERGERGGFGDRPRSFGDRDRGDRGPRSFGDRDGGGDRGPRRPREGVEGGAE</sequence>
<dbReference type="GO" id="GO:0003735">
    <property type="term" value="F:structural constituent of ribosome"/>
    <property type="evidence" value="ECO:0007669"/>
    <property type="project" value="InterPro"/>
</dbReference>
<dbReference type="InterPro" id="IPR035980">
    <property type="entry name" value="Ribosomal_bS6_sf"/>
</dbReference>
<dbReference type="InterPro" id="IPR014717">
    <property type="entry name" value="Transl_elong_EF1B/ribsomal_bS6"/>
</dbReference>
<dbReference type="GO" id="GO:0006412">
    <property type="term" value="P:translation"/>
    <property type="evidence" value="ECO:0007669"/>
    <property type="project" value="UniProtKB-UniRule"/>
</dbReference>
<keyword evidence="9" id="KW-1185">Reference proteome</keyword>
<evidence type="ECO:0000313" key="8">
    <source>
        <dbReference type="EMBL" id="MBB6353252.1"/>
    </source>
</evidence>
<evidence type="ECO:0000256" key="6">
    <source>
        <dbReference type="HAMAP-Rule" id="MF_00360"/>
    </source>
</evidence>
<dbReference type="InterPro" id="IPR000529">
    <property type="entry name" value="Ribosomal_bS6"/>
</dbReference>
<dbReference type="SUPFAM" id="SSF54995">
    <property type="entry name" value="Ribosomal protein S6"/>
    <property type="match status" value="1"/>
</dbReference>
<dbReference type="InterPro" id="IPR020814">
    <property type="entry name" value="Ribosomal_S6_plastid/chlpt"/>
</dbReference>